<accession>A0A4Y7QIW6</accession>
<evidence type="ECO:0000313" key="2">
    <source>
        <dbReference type="EMBL" id="TDL27188.1"/>
    </source>
</evidence>
<keyword evidence="3" id="KW-1185">Reference proteome</keyword>
<gene>
    <name evidence="2" type="ORF">BD410DRAFT_405396</name>
</gene>
<dbReference type="EMBL" id="ML170159">
    <property type="protein sequence ID" value="TDL27188.1"/>
    <property type="molecule type" value="Genomic_DNA"/>
</dbReference>
<organism evidence="2 3">
    <name type="scientific">Rickenella mellea</name>
    <dbReference type="NCBI Taxonomy" id="50990"/>
    <lineage>
        <taxon>Eukaryota</taxon>
        <taxon>Fungi</taxon>
        <taxon>Dikarya</taxon>
        <taxon>Basidiomycota</taxon>
        <taxon>Agaricomycotina</taxon>
        <taxon>Agaricomycetes</taxon>
        <taxon>Hymenochaetales</taxon>
        <taxon>Rickenellaceae</taxon>
        <taxon>Rickenella</taxon>
    </lineage>
</organism>
<dbReference type="Proteomes" id="UP000294933">
    <property type="component" value="Unassembled WGS sequence"/>
</dbReference>
<evidence type="ECO:0000256" key="1">
    <source>
        <dbReference type="SAM" id="MobiDB-lite"/>
    </source>
</evidence>
<proteinExistence type="predicted"/>
<name>A0A4Y7QIW6_9AGAM</name>
<dbReference type="VEuPathDB" id="FungiDB:BD410DRAFT_405396"/>
<feature type="region of interest" description="Disordered" evidence="1">
    <location>
        <begin position="152"/>
        <end position="182"/>
    </location>
</feature>
<reference evidence="2 3" key="1">
    <citation type="submission" date="2018-06" db="EMBL/GenBank/DDBJ databases">
        <title>A transcriptomic atlas of mushroom development highlights an independent origin of complex multicellularity.</title>
        <authorList>
            <consortium name="DOE Joint Genome Institute"/>
            <person name="Krizsan K."/>
            <person name="Almasi E."/>
            <person name="Merenyi Z."/>
            <person name="Sahu N."/>
            <person name="Viragh M."/>
            <person name="Koszo T."/>
            <person name="Mondo S."/>
            <person name="Kiss B."/>
            <person name="Balint B."/>
            <person name="Kues U."/>
            <person name="Barry K."/>
            <person name="Hegedus J.C."/>
            <person name="Henrissat B."/>
            <person name="Johnson J."/>
            <person name="Lipzen A."/>
            <person name="Ohm R."/>
            <person name="Nagy I."/>
            <person name="Pangilinan J."/>
            <person name="Yan J."/>
            <person name="Xiong Y."/>
            <person name="Grigoriev I.V."/>
            <person name="Hibbett D.S."/>
            <person name="Nagy L.G."/>
        </authorList>
    </citation>
    <scope>NUCLEOTIDE SEQUENCE [LARGE SCALE GENOMIC DNA]</scope>
    <source>
        <strain evidence="2 3">SZMC22713</strain>
    </source>
</reference>
<evidence type="ECO:0000313" key="3">
    <source>
        <dbReference type="Proteomes" id="UP000294933"/>
    </source>
</evidence>
<dbReference type="AlphaFoldDB" id="A0A4Y7QIW6"/>
<feature type="compositionally biased region" description="Polar residues" evidence="1">
    <location>
        <begin position="171"/>
        <end position="182"/>
    </location>
</feature>
<protein>
    <submittedName>
        <fullName evidence="2">Uncharacterized protein</fullName>
    </submittedName>
</protein>
<sequence>MGLIGLIDIMDVSGWMKGDKGQRWNKPIAGDGAQPLVSSQPIIFHLAPFKAVVGNLSAHRVRFPGGDHVFEGNLIIELAFWDTAVREEYDRLRPPRAMPFSSSSLSTSELALAIPPVVSRSCPFLCRHCSFLWARRCLRQDNQTRRMMLTAQGQTTVSPERGAASLGRLAQATSKARQTGLT</sequence>